<comment type="caution">
    <text evidence="1">The sequence shown here is derived from an EMBL/GenBank/DDBJ whole genome shotgun (WGS) entry which is preliminary data.</text>
</comment>
<sequence length="76" mass="8235">MYEVRIRQAMTAAGEHCDVDGCHVPQGEDLVLFSVNEGPPLAMSGLCAAAVGDSLMAEARYVDLRRQRRQAGESID</sequence>
<evidence type="ECO:0000313" key="1">
    <source>
        <dbReference type="EMBL" id="KKK81721.1"/>
    </source>
</evidence>
<proteinExistence type="predicted"/>
<protein>
    <submittedName>
        <fullName evidence="1">Uncharacterized protein</fullName>
    </submittedName>
</protein>
<organism evidence="1">
    <name type="scientific">marine sediment metagenome</name>
    <dbReference type="NCBI Taxonomy" id="412755"/>
    <lineage>
        <taxon>unclassified sequences</taxon>
        <taxon>metagenomes</taxon>
        <taxon>ecological metagenomes</taxon>
    </lineage>
</organism>
<gene>
    <name evidence="1" type="ORF">LCGC14_2810620</name>
</gene>
<reference evidence="1" key="1">
    <citation type="journal article" date="2015" name="Nature">
        <title>Complex archaea that bridge the gap between prokaryotes and eukaryotes.</title>
        <authorList>
            <person name="Spang A."/>
            <person name="Saw J.H."/>
            <person name="Jorgensen S.L."/>
            <person name="Zaremba-Niedzwiedzka K."/>
            <person name="Martijn J."/>
            <person name="Lind A.E."/>
            <person name="van Eijk R."/>
            <person name="Schleper C."/>
            <person name="Guy L."/>
            <person name="Ettema T.J."/>
        </authorList>
    </citation>
    <scope>NUCLEOTIDE SEQUENCE</scope>
</reference>
<dbReference type="AlphaFoldDB" id="A0A0F9BBB1"/>
<dbReference type="EMBL" id="LAZR01052997">
    <property type="protein sequence ID" value="KKK81721.1"/>
    <property type="molecule type" value="Genomic_DNA"/>
</dbReference>
<accession>A0A0F9BBB1</accession>
<name>A0A0F9BBB1_9ZZZZ</name>